<dbReference type="OrthoDB" id="82622at2157"/>
<keyword evidence="2" id="KW-0472">Membrane</keyword>
<evidence type="ECO:0000256" key="2">
    <source>
        <dbReference type="SAM" id="Phobius"/>
    </source>
</evidence>
<keyword evidence="5" id="KW-1185">Reference proteome</keyword>
<feature type="compositionally biased region" description="Gly residues" evidence="1">
    <location>
        <begin position="1321"/>
        <end position="1330"/>
    </location>
</feature>
<evidence type="ECO:0000313" key="4">
    <source>
        <dbReference type="EMBL" id="PWL08059.1"/>
    </source>
</evidence>
<dbReference type="EMBL" id="LMVN01000011">
    <property type="protein sequence ID" value="PAV07617.1"/>
    <property type="molecule type" value="Genomic_DNA"/>
</dbReference>
<evidence type="ECO:0000256" key="1">
    <source>
        <dbReference type="SAM" id="MobiDB-lite"/>
    </source>
</evidence>
<dbReference type="RefSeq" id="WP_095608503.1">
    <property type="nucleotide sequence ID" value="NZ_LMVN01000011.1"/>
</dbReference>
<keyword evidence="2" id="KW-0812">Transmembrane</keyword>
<reference evidence="4 6" key="1">
    <citation type="submission" date="2016-04" db="EMBL/GenBank/DDBJ databases">
        <title>Genome sequence of Methanosphaera cuniculi DSM 4103.</title>
        <authorList>
            <person name="Poehlein A."/>
            <person name="Seedorf H."/>
            <person name="Daniel R."/>
        </authorList>
    </citation>
    <scope>NUCLEOTIDE SEQUENCE [LARGE SCALE GENOMIC DNA]</scope>
    <source>
        <strain evidence="4 6">DSM 4103</strain>
    </source>
</reference>
<sequence>MQHIKSEADKLANTKRTMNMDISGNNITITETTSLMDKLKIKMGETINKCFDLKNTISTTFQNISKQGSIATRTFNSLSSSISRLTTPITTIRTSFINFGTTISTTVNNIRTSISQMFSNTIIGQKLSETATTFQNSFSNAITNVQNRFSMFGTSVGTVATNIRTRLSTAFSNINPFSNLTSSITGFQTRVGSAITSVASKFSSIQSKASQVFSSIRSIGGSAIDSLKPKIQSLSGAFDGLGGQIAQAVGVIGVGSFTQLTVGLSLSREKMSSLNTAIMGSKEASDSLLNSIDGMTNNSVVSMDQMVNAMNKIKLSTGLSNDQLDKCKGSVMKLGEAALLMGEDSELAGFHMSEAFSGLNGDFAVLKESFGITREKMIAMGWSGEASDVDGYTQALEKCVEQNGDLSAVMQTTSGKLAKIQKDFRTAGRGIGDALKPVIDALATAFIKLEEQFPGLAQGILVVAGLISSFAALAPTLAPIIQMYTSLRSIMSITNMVTRLNTVATTLLGMANLVSGGSAEVNAVAQTTLSGALRATASSARALTVALLTNPFTWIAVAVIALVAILVHLYRTNENVKNSIDNLGNAIKGGLLQAWEVLKGALTAVWNGLVQVGQVIYSALLPAWDQLNQMLLPLSHILAQVWAQIKNFFNAFKQGTDSTNEWSETVKSLNTVWEAFKTVIGVVTSIISVLAQTIGAILIPALTLIIRVVGEVIKHILRVIDAFVKLCTGQISFSEFINTVMNSLMTLFSKLGDIIGQFISNVWSNLQSVWGDILAGLGEWISSIINAAWEMGSGFVNGIVNWFINLPGTIYSYLEQLLTTIGEWFSSLITNLLTWGANILSSIGEWFINLPTTLAEYLNQILLYIGEWFNGLITNLLLWGSQILTGIANWLMMLPQQFMMYLQGLWTYLSTFALQLYTQFTTAAWNAVTGFISWICQLPGQVWNWLIQTISTVVGWIPGFTQKAITAGTDFLKGIIDRIRKIPTDIWTWLQNTSNKVKTWIPSFIQKAQESARKFVEKFKEKVKQLPQVMWDELMRIGDKIKNSVGDLVGKIKDLGRQMLDGFKDALGIHSPGYMYHAIEGEMGYLDKEILGNRMKLGTATKKLGSSMIREFERNDYNKMADVYNKAISNMNTTTPTLETPTMETDGLNEMMQTQDAEMTQNNTLLQGLTIPSEQIMTDTQLVMNSVNTMVTTINPLISSVTGNLNTLSATSIQGAGILEQSNQRVIASYTQLNTMINQLLTNIINKNKSAWNSVKTTTQNQLKSMLNSTKSVTAQMVQAWNSMKDSIISAANQIKSQSEQRFNSLWNTIKTFYNRIRNPGGAGSPGAGGRRGRTSNRSIGSVVRRSVKPLTHQQTTRRINPINLKPLLSGAEIEYMSKSGSKMIATNDILRYFNEKGKGAGWSDIVKPNVNWIRNKSNEWKVNGPKVFGKYSTGNDLFKVKEFENGTPTISYDTFRRMAENVFSQCHYEFYWDSERYGNWVAAAHNGGMNCSDSTDFLIALAHACGLPASKVHGHWNQFGHYWANVAGHKMDTTGWMNRRTWTPAQSHAGSPSKLELDSPTSTSDSVKHSGEITLNLNLDIQGADNLDKDAITSIVQETLGSKDVLKQIARSNTFQEADANMKLKINKSRLRNG</sequence>
<gene>
    <name evidence="3" type="ORF">ASJ82_08045</name>
    <name evidence="4" type="ORF">MSCUN_09900</name>
</gene>
<evidence type="ECO:0000313" key="6">
    <source>
        <dbReference type="Proteomes" id="UP000246004"/>
    </source>
</evidence>
<feature type="transmembrane region" description="Helical" evidence="2">
    <location>
        <begin position="679"/>
        <end position="706"/>
    </location>
</feature>
<keyword evidence="2" id="KW-1133">Transmembrane helix</keyword>
<evidence type="ECO:0000313" key="5">
    <source>
        <dbReference type="Proteomes" id="UP000217528"/>
    </source>
</evidence>
<proteinExistence type="predicted"/>
<feature type="region of interest" description="Disordered" evidence="1">
    <location>
        <begin position="1544"/>
        <end position="1569"/>
    </location>
</feature>
<evidence type="ECO:0000313" key="3">
    <source>
        <dbReference type="EMBL" id="PAV07617.1"/>
    </source>
</evidence>
<accession>A0A2A2HDZ7</accession>
<feature type="region of interest" description="Disordered" evidence="1">
    <location>
        <begin position="1318"/>
        <end position="1342"/>
    </location>
</feature>
<reference evidence="3 5" key="2">
    <citation type="journal article" date="2017" name="BMC Genomics">
        <title>Genomic analysis of methanogenic archaea reveals a shift towards energy conservation.</title>
        <authorList>
            <person name="Gilmore S.P."/>
            <person name="Henske J.K."/>
            <person name="Sexton J.A."/>
            <person name="Solomon K.V."/>
            <person name="Seppala S."/>
            <person name="Yoo J.I."/>
            <person name="Huyett L.M."/>
            <person name="Pressman A."/>
            <person name="Cogan J.Z."/>
            <person name="Kivenson V."/>
            <person name="Peng X."/>
            <person name="Tan Y."/>
            <person name="Valentine D.L."/>
            <person name="O'Malley M.A."/>
        </authorList>
    </citation>
    <scope>NUCLEOTIDE SEQUENCE [LARGE SCALE GENOMIC DNA]</scope>
    <source>
        <strain evidence="3 5">1R-7</strain>
    </source>
</reference>
<dbReference type="SUPFAM" id="SSF48371">
    <property type="entry name" value="ARM repeat"/>
    <property type="match status" value="1"/>
</dbReference>
<protein>
    <submittedName>
        <fullName evidence="3">Uncharacterized protein</fullName>
    </submittedName>
</protein>
<dbReference type="InterPro" id="IPR016024">
    <property type="entry name" value="ARM-type_fold"/>
</dbReference>
<comment type="caution">
    <text evidence="3">The sequence shown here is derived from an EMBL/GenBank/DDBJ whole genome shotgun (WGS) entry which is preliminary data.</text>
</comment>
<name>A0A2A2HDZ7_9EURY</name>
<organism evidence="3 5">
    <name type="scientific">Methanosphaera cuniculi</name>
    <dbReference type="NCBI Taxonomy" id="1077256"/>
    <lineage>
        <taxon>Archaea</taxon>
        <taxon>Methanobacteriati</taxon>
        <taxon>Methanobacteriota</taxon>
        <taxon>Methanomada group</taxon>
        <taxon>Methanobacteria</taxon>
        <taxon>Methanobacteriales</taxon>
        <taxon>Methanobacteriaceae</taxon>
        <taxon>Methanosphaera</taxon>
    </lineage>
</organism>
<dbReference type="Proteomes" id="UP000246004">
    <property type="component" value="Unassembled WGS sequence"/>
</dbReference>
<feature type="transmembrane region" description="Helical" evidence="2">
    <location>
        <begin position="551"/>
        <end position="570"/>
    </location>
</feature>
<dbReference type="Gene3D" id="1.20.120.20">
    <property type="entry name" value="Apolipoprotein"/>
    <property type="match status" value="1"/>
</dbReference>
<dbReference type="EMBL" id="LWMS01000031">
    <property type="protein sequence ID" value="PWL08059.1"/>
    <property type="molecule type" value="Genomic_DNA"/>
</dbReference>
<dbReference type="Proteomes" id="UP000217528">
    <property type="component" value="Unassembled WGS sequence"/>
</dbReference>
<feature type="transmembrane region" description="Helical" evidence="2">
    <location>
        <begin position="456"/>
        <end position="481"/>
    </location>
</feature>